<reference evidence="9" key="1">
    <citation type="submission" date="2016-11" db="EMBL/GenBank/DDBJ databases">
        <authorList>
            <person name="Varghese N."/>
            <person name="Submissions S."/>
        </authorList>
    </citation>
    <scope>NUCLEOTIDE SEQUENCE [LARGE SCALE GENOMIC DNA]</scope>
    <source>
        <strain evidence="9">DSM 17659</strain>
    </source>
</reference>
<dbReference type="GO" id="GO:0045454">
    <property type="term" value="P:cell redox homeostasis"/>
    <property type="evidence" value="ECO:0007669"/>
    <property type="project" value="TreeGrafter"/>
</dbReference>
<keyword evidence="1" id="KW-0813">Transport</keyword>
<dbReference type="CDD" id="cd00158">
    <property type="entry name" value="RHOD"/>
    <property type="match status" value="1"/>
</dbReference>
<evidence type="ECO:0000256" key="3">
    <source>
        <dbReference type="ARBA" id="ARBA00023157"/>
    </source>
</evidence>
<dbReference type="InterPro" id="IPR001763">
    <property type="entry name" value="Rhodanese-like_dom"/>
</dbReference>
<keyword evidence="2" id="KW-0249">Electron transport</keyword>
<dbReference type="PRINTS" id="PR00421">
    <property type="entry name" value="THIOREDOXIN"/>
</dbReference>
<dbReference type="OrthoDB" id="9808735at2"/>
<dbReference type="GO" id="GO:0015035">
    <property type="term" value="F:protein-disulfide reductase activity"/>
    <property type="evidence" value="ECO:0007669"/>
    <property type="project" value="TreeGrafter"/>
</dbReference>
<keyword evidence="9" id="KW-1185">Reference proteome</keyword>
<proteinExistence type="predicted"/>
<dbReference type="SUPFAM" id="SSF52833">
    <property type="entry name" value="Thioredoxin-like"/>
    <property type="match status" value="1"/>
</dbReference>
<dbReference type="InterPro" id="IPR017937">
    <property type="entry name" value="Thioredoxin_CS"/>
</dbReference>
<dbReference type="GO" id="GO:0005829">
    <property type="term" value="C:cytosol"/>
    <property type="evidence" value="ECO:0007669"/>
    <property type="project" value="TreeGrafter"/>
</dbReference>
<dbReference type="InterPro" id="IPR036249">
    <property type="entry name" value="Thioredoxin-like_sf"/>
</dbReference>
<dbReference type="PANTHER" id="PTHR45663">
    <property type="entry name" value="GEO12009P1"/>
    <property type="match status" value="1"/>
</dbReference>
<dbReference type="PROSITE" id="PS00194">
    <property type="entry name" value="THIOREDOXIN_1"/>
    <property type="match status" value="1"/>
</dbReference>
<evidence type="ECO:0000259" key="6">
    <source>
        <dbReference type="PROSITE" id="PS50206"/>
    </source>
</evidence>
<keyword evidence="4" id="KW-0676">Redox-active center</keyword>
<dbReference type="Pfam" id="PF00085">
    <property type="entry name" value="Thioredoxin"/>
    <property type="match status" value="1"/>
</dbReference>
<dbReference type="Proteomes" id="UP000184020">
    <property type="component" value="Unassembled WGS sequence"/>
</dbReference>
<dbReference type="PROSITE" id="PS50206">
    <property type="entry name" value="RHODANESE_3"/>
    <property type="match status" value="1"/>
</dbReference>
<dbReference type="PANTHER" id="PTHR45663:SF11">
    <property type="entry name" value="GEO12009P1"/>
    <property type="match status" value="1"/>
</dbReference>
<dbReference type="Gene3D" id="3.40.250.10">
    <property type="entry name" value="Rhodanese-like domain"/>
    <property type="match status" value="1"/>
</dbReference>
<gene>
    <name evidence="8" type="ORF">SAMN05444372_102196</name>
</gene>
<evidence type="ECO:0000256" key="4">
    <source>
        <dbReference type="ARBA" id="ARBA00023284"/>
    </source>
</evidence>
<feature type="domain" description="Thioredoxin" evidence="7">
    <location>
        <begin position="122"/>
        <end position="232"/>
    </location>
</feature>
<protein>
    <submittedName>
        <fullName evidence="8">Thioredoxin</fullName>
    </submittedName>
</protein>
<dbReference type="PROSITE" id="PS51257">
    <property type="entry name" value="PROKAR_LIPOPROTEIN"/>
    <property type="match status" value="1"/>
</dbReference>
<keyword evidence="5" id="KW-0732">Signal</keyword>
<dbReference type="InterPro" id="IPR036873">
    <property type="entry name" value="Rhodanese-like_dom_sf"/>
</dbReference>
<feature type="signal peptide" evidence="5">
    <location>
        <begin position="1"/>
        <end position="23"/>
    </location>
</feature>
<evidence type="ECO:0000256" key="1">
    <source>
        <dbReference type="ARBA" id="ARBA00022448"/>
    </source>
</evidence>
<accession>A0A1M5GXK4</accession>
<dbReference type="STRING" id="229205.SAMN05444372_102196"/>
<evidence type="ECO:0000313" key="9">
    <source>
        <dbReference type="Proteomes" id="UP000184020"/>
    </source>
</evidence>
<sequence length="232" mass="26138">MKFNPILLVIVSFILFSCNGQTANNSQILDAKTFSEKIVATPNAQILDVRTATEFSSDHIDQAVNADWLGNNFIDGTSKLDRTKPLFVYCKSGVRSQSAATKLEELGFTKIYLLQGGILKWDAAGLSKPSTEAIGMTAREYSELLNSDKKVLINFYAEWCAPCKKMAPYVKTMQTEFADNVTIIRLDADKNKTLMNEMKISELPTLLLYDKKEIKWRQSGFVSEDDLRKQIQ</sequence>
<dbReference type="SMART" id="SM00450">
    <property type="entry name" value="RHOD"/>
    <property type="match status" value="1"/>
</dbReference>
<dbReference type="SUPFAM" id="SSF52821">
    <property type="entry name" value="Rhodanese/Cell cycle control phosphatase"/>
    <property type="match status" value="1"/>
</dbReference>
<organism evidence="8 9">
    <name type="scientific">Flavobacterium micromati</name>
    <dbReference type="NCBI Taxonomy" id="229205"/>
    <lineage>
        <taxon>Bacteria</taxon>
        <taxon>Pseudomonadati</taxon>
        <taxon>Bacteroidota</taxon>
        <taxon>Flavobacteriia</taxon>
        <taxon>Flavobacteriales</taxon>
        <taxon>Flavobacteriaceae</taxon>
        <taxon>Flavobacterium</taxon>
    </lineage>
</organism>
<dbReference type="Gene3D" id="3.40.30.10">
    <property type="entry name" value="Glutaredoxin"/>
    <property type="match status" value="1"/>
</dbReference>
<feature type="domain" description="Rhodanese" evidence="6">
    <location>
        <begin position="40"/>
        <end position="130"/>
    </location>
</feature>
<dbReference type="InterPro" id="IPR013766">
    <property type="entry name" value="Thioredoxin_domain"/>
</dbReference>
<dbReference type="CDD" id="cd02947">
    <property type="entry name" value="TRX_family"/>
    <property type="match status" value="1"/>
</dbReference>
<dbReference type="EMBL" id="FQWF01000002">
    <property type="protein sequence ID" value="SHG08417.1"/>
    <property type="molecule type" value="Genomic_DNA"/>
</dbReference>
<evidence type="ECO:0000256" key="2">
    <source>
        <dbReference type="ARBA" id="ARBA00022982"/>
    </source>
</evidence>
<feature type="chain" id="PRO_5012409303" evidence="5">
    <location>
        <begin position="24"/>
        <end position="232"/>
    </location>
</feature>
<evidence type="ECO:0000256" key="5">
    <source>
        <dbReference type="SAM" id="SignalP"/>
    </source>
</evidence>
<dbReference type="RefSeq" id="WP_073017087.1">
    <property type="nucleotide sequence ID" value="NZ_FQWF01000002.1"/>
</dbReference>
<dbReference type="AlphaFoldDB" id="A0A1M5GXK4"/>
<dbReference type="Pfam" id="PF00581">
    <property type="entry name" value="Rhodanese"/>
    <property type="match status" value="1"/>
</dbReference>
<name>A0A1M5GXK4_9FLAO</name>
<dbReference type="PROSITE" id="PS51352">
    <property type="entry name" value="THIOREDOXIN_2"/>
    <property type="match status" value="1"/>
</dbReference>
<keyword evidence="3" id="KW-1015">Disulfide bond</keyword>
<evidence type="ECO:0000313" key="8">
    <source>
        <dbReference type="EMBL" id="SHG08417.1"/>
    </source>
</evidence>
<evidence type="ECO:0000259" key="7">
    <source>
        <dbReference type="PROSITE" id="PS51352"/>
    </source>
</evidence>